<organism evidence="3 4">
    <name type="scientific">Microbacterium natoriense</name>
    <dbReference type="NCBI Taxonomy" id="284570"/>
    <lineage>
        <taxon>Bacteria</taxon>
        <taxon>Bacillati</taxon>
        <taxon>Actinomycetota</taxon>
        <taxon>Actinomycetes</taxon>
        <taxon>Micrococcales</taxon>
        <taxon>Microbacteriaceae</taxon>
        <taxon>Microbacterium</taxon>
    </lineage>
</organism>
<proteinExistence type="predicted"/>
<evidence type="ECO:0000256" key="1">
    <source>
        <dbReference type="SAM" id="MobiDB-lite"/>
    </source>
</evidence>
<evidence type="ECO:0008006" key="5">
    <source>
        <dbReference type="Google" id="ProtNLM"/>
    </source>
</evidence>
<feature type="transmembrane region" description="Helical" evidence="2">
    <location>
        <begin position="185"/>
        <end position="207"/>
    </location>
</feature>
<feature type="compositionally biased region" description="Polar residues" evidence="1">
    <location>
        <begin position="432"/>
        <end position="459"/>
    </location>
</feature>
<dbReference type="RefSeq" id="WP_307299111.1">
    <property type="nucleotide sequence ID" value="NZ_JAUSXV010000001.1"/>
</dbReference>
<keyword evidence="2" id="KW-0472">Membrane</keyword>
<sequence>MREILRSTGRVLWRHWPALLAWLLGGMLVRHLLIELAGFVGGYTATGGLLILPLAVLARLIGFVGMFLVIRDGLRSLQAIAPLPATARERRQDFVAALLASVLPFFAVYTAQRELQGDVIEYAQRALEVSTAQILSRVGQPEEPGSNEAVLNLTFNVWTILIIVLAVAGRWAWKRWGDRLPRMLALLALYLEVVWVFFSLLLFGQVLDGAVAWIETRAATAWLTDLRAWIADQLVPLDWVVSGVELVIADAGRIIIEPIAWLVVAGVIYGQAVAAERLRVENRLLQRVAARTGRVPEVLRTRVAGLTGELTSQLQAIGRTLALLWRSGPLLIASYLLLYAVVKALEPVIGFGLVRLLGPHEGVFWEATSVVIALVTVLLVEPLRVSLIAGAYDTALRSVAVDAGFVEMVPRDQGAIDQGAIDQGAIENRANEGSVSYGATSNQNGPSASSGTMNGTSISYGPDTP</sequence>
<evidence type="ECO:0000313" key="4">
    <source>
        <dbReference type="Proteomes" id="UP001244427"/>
    </source>
</evidence>
<accession>A0AAW8F1J1</accession>
<evidence type="ECO:0000256" key="2">
    <source>
        <dbReference type="SAM" id="Phobius"/>
    </source>
</evidence>
<feature type="transmembrane region" description="Helical" evidence="2">
    <location>
        <begin position="259"/>
        <end position="278"/>
    </location>
</feature>
<dbReference type="EMBL" id="JAUSXV010000001">
    <property type="protein sequence ID" value="MDQ0649630.1"/>
    <property type="molecule type" value="Genomic_DNA"/>
</dbReference>
<keyword evidence="2" id="KW-0812">Transmembrane</keyword>
<gene>
    <name evidence="3" type="ORF">QFZ53_003826</name>
</gene>
<evidence type="ECO:0000313" key="3">
    <source>
        <dbReference type="EMBL" id="MDQ0649630.1"/>
    </source>
</evidence>
<reference evidence="3 4" key="1">
    <citation type="submission" date="2023-07" db="EMBL/GenBank/DDBJ databases">
        <title>Comparative genomics of wheat-associated soil bacteria to identify genetic determinants of phenazine resistance.</title>
        <authorList>
            <person name="Mouncey N."/>
        </authorList>
    </citation>
    <scope>NUCLEOTIDE SEQUENCE [LARGE SCALE GENOMIC DNA]</scope>
    <source>
        <strain evidence="3 4">W4I9-1</strain>
    </source>
</reference>
<feature type="transmembrane region" description="Helical" evidence="2">
    <location>
        <begin position="49"/>
        <end position="70"/>
    </location>
</feature>
<feature type="region of interest" description="Disordered" evidence="1">
    <location>
        <begin position="432"/>
        <end position="465"/>
    </location>
</feature>
<dbReference type="AlphaFoldDB" id="A0AAW8F1J1"/>
<feature type="transmembrane region" description="Helical" evidence="2">
    <location>
        <begin position="20"/>
        <end position="43"/>
    </location>
</feature>
<feature type="transmembrane region" description="Helical" evidence="2">
    <location>
        <begin position="362"/>
        <end position="380"/>
    </location>
</feature>
<feature type="transmembrane region" description="Helical" evidence="2">
    <location>
        <begin position="323"/>
        <end position="342"/>
    </location>
</feature>
<feature type="transmembrane region" description="Helical" evidence="2">
    <location>
        <begin position="94"/>
        <end position="112"/>
    </location>
</feature>
<name>A0AAW8F1J1_9MICO</name>
<protein>
    <recommendedName>
        <fullName evidence="5">ABC transmembrane type-1 domain-containing protein</fullName>
    </recommendedName>
</protein>
<dbReference type="Proteomes" id="UP001244427">
    <property type="component" value="Unassembled WGS sequence"/>
</dbReference>
<feature type="transmembrane region" description="Helical" evidence="2">
    <location>
        <begin position="155"/>
        <end position="173"/>
    </location>
</feature>
<keyword evidence="4" id="KW-1185">Reference proteome</keyword>
<keyword evidence="2" id="KW-1133">Transmembrane helix</keyword>
<comment type="caution">
    <text evidence="3">The sequence shown here is derived from an EMBL/GenBank/DDBJ whole genome shotgun (WGS) entry which is preliminary data.</text>
</comment>